<sequence>MLKKYYKYIVIFGLILIILPLLINWTILDNKFPSNADNNAWIGFFGSYIGASIGAVITLSGVIITINFTRKESKEDRRLSIAPYLKYNMLEQTLQQKHDLDIFYCVDNENTKINTTILIKNIGLGPLINIKISDTYFNDECNNRTVIGMPGIIEKNEECLLLVDLRLRLESIPENEVIEDKNEASESIFRFDVPDKYKNVGGQLKFKVSYNDLMNNYYEQNIEISVLISLQTNINSPTKWSYTKPELRMKKIENASIRGE</sequence>
<name>A0A2S7FD45_CLOBU</name>
<feature type="transmembrane region" description="Helical" evidence="1">
    <location>
        <begin position="40"/>
        <end position="68"/>
    </location>
</feature>
<organism evidence="2 3">
    <name type="scientific">Clostridium butyricum</name>
    <dbReference type="NCBI Taxonomy" id="1492"/>
    <lineage>
        <taxon>Bacteria</taxon>
        <taxon>Bacillati</taxon>
        <taxon>Bacillota</taxon>
        <taxon>Clostridia</taxon>
        <taxon>Eubacteriales</taxon>
        <taxon>Clostridiaceae</taxon>
        <taxon>Clostridium</taxon>
    </lineage>
</organism>
<protein>
    <submittedName>
        <fullName evidence="2">Uncharacterized protein</fullName>
    </submittedName>
</protein>
<evidence type="ECO:0000313" key="3">
    <source>
        <dbReference type="Proteomes" id="UP000238081"/>
    </source>
</evidence>
<dbReference type="Proteomes" id="UP000238081">
    <property type="component" value="Unassembled WGS sequence"/>
</dbReference>
<dbReference type="AlphaFoldDB" id="A0A2S7FD45"/>
<accession>A0A2S7FD45</accession>
<keyword evidence="1" id="KW-1133">Transmembrane helix</keyword>
<feature type="transmembrane region" description="Helical" evidence="1">
    <location>
        <begin position="7"/>
        <end position="28"/>
    </location>
</feature>
<reference evidence="2 3" key="1">
    <citation type="submission" date="2016-01" db="EMBL/GenBank/DDBJ databases">
        <title>Characterization of the Clostridium difficile lineages that are prevalent in Hong Kong and China.</title>
        <authorList>
            <person name="Kwok J.S.-L."/>
            <person name="Lam W.-Y."/>
            <person name="Ip M."/>
            <person name="Chan T.-F."/>
            <person name="Hawkey P.M."/>
            <person name="Tsui S.K.-W."/>
        </authorList>
    </citation>
    <scope>NUCLEOTIDE SEQUENCE [LARGE SCALE GENOMIC DNA]</scope>
    <source>
        <strain evidence="2 3">300064</strain>
    </source>
</reference>
<keyword evidence="1" id="KW-0472">Membrane</keyword>
<gene>
    <name evidence="2" type="ORF">AWN73_09840</name>
</gene>
<keyword evidence="1" id="KW-0812">Transmembrane</keyword>
<dbReference type="EMBL" id="LRDH01000077">
    <property type="protein sequence ID" value="PPV16561.1"/>
    <property type="molecule type" value="Genomic_DNA"/>
</dbReference>
<comment type="caution">
    <text evidence="2">The sequence shown here is derived from an EMBL/GenBank/DDBJ whole genome shotgun (WGS) entry which is preliminary data.</text>
</comment>
<evidence type="ECO:0000256" key="1">
    <source>
        <dbReference type="SAM" id="Phobius"/>
    </source>
</evidence>
<dbReference type="RefSeq" id="WP_043662922.1">
    <property type="nucleotide sequence ID" value="NZ_LRDH01000077.1"/>
</dbReference>
<evidence type="ECO:0000313" key="2">
    <source>
        <dbReference type="EMBL" id="PPV16561.1"/>
    </source>
</evidence>
<proteinExistence type="predicted"/>